<dbReference type="AlphaFoldDB" id="A0A078A5I0"/>
<evidence type="ECO:0000256" key="6">
    <source>
        <dbReference type="ARBA" id="ARBA00022840"/>
    </source>
</evidence>
<feature type="region of interest" description="Disordered" evidence="11">
    <location>
        <begin position="443"/>
        <end position="463"/>
    </location>
</feature>
<dbReference type="PANTHER" id="PTHR44899:SF7">
    <property type="entry name" value="NIMA-RELATED KINASE"/>
    <property type="match status" value="1"/>
</dbReference>
<dbReference type="Proteomes" id="UP000039865">
    <property type="component" value="Unassembled WGS sequence"/>
</dbReference>
<keyword evidence="4 9" id="KW-0547">Nucleotide-binding</keyword>
<dbReference type="SUPFAM" id="SSF56112">
    <property type="entry name" value="Protein kinase-like (PK-like)"/>
    <property type="match status" value="1"/>
</dbReference>
<comment type="catalytic activity">
    <reaction evidence="7">
        <text>L-threonyl-[protein] + ATP = O-phospho-L-threonyl-[protein] + ADP + H(+)</text>
        <dbReference type="Rhea" id="RHEA:46608"/>
        <dbReference type="Rhea" id="RHEA-COMP:11060"/>
        <dbReference type="Rhea" id="RHEA-COMP:11605"/>
        <dbReference type="ChEBI" id="CHEBI:15378"/>
        <dbReference type="ChEBI" id="CHEBI:30013"/>
        <dbReference type="ChEBI" id="CHEBI:30616"/>
        <dbReference type="ChEBI" id="CHEBI:61977"/>
        <dbReference type="ChEBI" id="CHEBI:456216"/>
        <dbReference type="EC" id="2.7.11.1"/>
    </reaction>
</comment>
<evidence type="ECO:0000256" key="9">
    <source>
        <dbReference type="PROSITE-ProRule" id="PRU10141"/>
    </source>
</evidence>
<dbReference type="OMA" id="SKQYFHT"/>
<dbReference type="InterPro" id="IPR051131">
    <property type="entry name" value="NEK_Ser/Thr_kinase_NIMA"/>
</dbReference>
<dbReference type="InParanoid" id="A0A078A5I0"/>
<organism evidence="13 14">
    <name type="scientific">Stylonychia lemnae</name>
    <name type="common">Ciliate</name>
    <dbReference type="NCBI Taxonomy" id="5949"/>
    <lineage>
        <taxon>Eukaryota</taxon>
        <taxon>Sar</taxon>
        <taxon>Alveolata</taxon>
        <taxon>Ciliophora</taxon>
        <taxon>Intramacronucleata</taxon>
        <taxon>Spirotrichea</taxon>
        <taxon>Stichotrichia</taxon>
        <taxon>Sporadotrichida</taxon>
        <taxon>Oxytrichidae</taxon>
        <taxon>Stylonychinae</taxon>
        <taxon>Stylonychia</taxon>
    </lineage>
</organism>
<dbReference type="InterPro" id="IPR000719">
    <property type="entry name" value="Prot_kinase_dom"/>
</dbReference>
<evidence type="ECO:0000313" key="14">
    <source>
        <dbReference type="Proteomes" id="UP000039865"/>
    </source>
</evidence>
<evidence type="ECO:0000256" key="5">
    <source>
        <dbReference type="ARBA" id="ARBA00022777"/>
    </source>
</evidence>
<dbReference type="InterPro" id="IPR017441">
    <property type="entry name" value="Protein_kinase_ATP_BS"/>
</dbReference>
<proteinExistence type="predicted"/>
<feature type="compositionally biased region" description="Acidic residues" evidence="11">
    <location>
        <begin position="447"/>
        <end position="463"/>
    </location>
</feature>
<evidence type="ECO:0000259" key="12">
    <source>
        <dbReference type="PROSITE" id="PS50011"/>
    </source>
</evidence>
<dbReference type="InterPro" id="IPR011009">
    <property type="entry name" value="Kinase-like_dom_sf"/>
</dbReference>
<dbReference type="GO" id="GO:0004674">
    <property type="term" value="F:protein serine/threonine kinase activity"/>
    <property type="evidence" value="ECO:0007669"/>
    <property type="project" value="UniProtKB-KW"/>
</dbReference>
<dbReference type="InterPro" id="IPR008271">
    <property type="entry name" value="Ser/Thr_kinase_AS"/>
</dbReference>
<dbReference type="PANTHER" id="PTHR44899">
    <property type="entry name" value="CAMK FAMILY PROTEIN KINASE"/>
    <property type="match status" value="1"/>
</dbReference>
<dbReference type="PROSITE" id="PS00107">
    <property type="entry name" value="PROTEIN_KINASE_ATP"/>
    <property type="match status" value="1"/>
</dbReference>
<keyword evidence="3" id="KW-0808">Transferase</keyword>
<gene>
    <name evidence="13" type="primary">Contig3507.g155</name>
    <name evidence="13" type="ORF">STYLEM_6119</name>
</gene>
<feature type="binding site" evidence="9">
    <location>
        <position position="43"/>
    </location>
    <ligand>
        <name>ATP</name>
        <dbReference type="ChEBI" id="CHEBI:30616"/>
    </ligand>
</feature>
<dbReference type="OrthoDB" id="248923at2759"/>
<dbReference type="Pfam" id="PF00069">
    <property type="entry name" value="Pkinase"/>
    <property type="match status" value="1"/>
</dbReference>
<sequence>MASRFKNQLVHPLLSNRTIIGQGKFSYVYKAQRKTDGLCVALKLIKIFDMENDKQRDSCLKEVQLHQVSNHQNKINITNNQSLDHPNIVKYLNWFIDNKLNELFIAVEWAEKGDLKLIVKKAIEEDVSFPEKRIWEYVHQIAGALQHMHEKRIMHRDLKPANIFIDNQGNLKVGDLGLSRQFSTQTFEAFSRVGTPLYMSPEVLMGKGYDWKSDVWSLGCIAYEICMLRSPFRQDDKENLSLYDLFQRITKGQIPPMSEKYSAELRQMVMAMLKLDPDQRFDISQVCELCETYKKMVASKPLIDTYLIMDDITEKLSLLDYENSFCKGWKQKRISRIYFAHANTGEDPTQRANYLYDIVFWLMSLNKDKSKKLGPFVPFKDFKGNLNDAMAKLITDLKKFGYSGSKTLRQEQIKPGYGDSVCHIIDELLNLELYRREFQFNQPVFPPDDEEQHQDDEDEDNELNDSIILINGGQIEAREIRDSPDNHYKGGSSYQQRRNINPNNIEETKINFYDPSQYQRAPVPYILEKEEDDQILEGKIDPIEWRKELDRVEVDLENIEKDIELGKLRGQVGDDDIEECRRQIEVIIDLCRDIKDTCHQDVRKIFARSAEKLDDDLTYIRKNEIRINQNNAGQITKLNQVTLLKKNLATELRTLIDVVKRQDFENKELQNKINTLNHAYDEMVADIGGQRQLKKLKASIVQIKSSIKEYNLNEGVLQNTLFSCNYMKKGRHHLFDEIENNKQFDESNLEDEFYKSMKLVSSSNKKVKLHDGAGSKSFLKS</sequence>
<feature type="domain" description="Protein kinase" evidence="12">
    <location>
        <begin position="14"/>
        <end position="303"/>
    </location>
</feature>
<accession>A0A078A5I0</accession>
<dbReference type="GO" id="GO:0005524">
    <property type="term" value="F:ATP binding"/>
    <property type="evidence" value="ECO:0007669"/>
    <property type="project" value="UniProtKB-UniRule"/>
</dbReference>
<evidence type="ECO:0000256" key="8">
    <source>
        <dbReference type="ARBA" id="ARBA00048679"/>
    </source>
</evidence>
<evidence type="ECO:0000256" key="3">
    <source>
        <dbReference type="ARBA" id="ARBA00022679"/>
    </source>
</evidence>
<dbReference type="Gene3D" id="3.30.200.20">
    <property type="entry name" value="Phosphorylase Kinase, domain 1"/>
    <property type="match status" value="1"/>
</dbReference>
<dbReference type="PROSITE" id="PS00108">
    <property type="entry name" value="PROTEIN_KINASE_ST"/>
    <property type="match status" value="1"/>
</dbReference>
<dbReference type="Gene3D" id="1.10.510.10">
    <property type="entry name" value="Transferase(Phosphotransferase) domain 1"/>
    <property type="match status" value="1"/>
</dbReference>
<evidence type="ECO:0000313" key="13">
    <source>
        <dbReference type="EMBL" id="CDW77149.1"/>
    </source>
</evidence>
<name>A0A078A5I0_STYLE</name>
<protein>
    <recommendedName>
        <fullName evidence="1">non-specific serine/threonine protein kinase</fullName>
        <ecNumber evidence="1">2.7.11.1</ecNumber>
    </recommendedName>
</protein>
<evidence type="ECO:0000256" key="2">
    <source>
        <dbReference type="ARBA" id="ARBA00022527"/>
    </source>
</evidence>
<evidence type="ECO:0000256" key="11">
    <source>
        <dbReference type="SAM" id="MobiDB-lite"/>
    </source>
</evidence>
<keyword evidence="5" id="KW-0418">Kinase</keyword>
<keyword evidence="10" id="KW-0175">Coiled coil</keyword>
<dbReference type="EMBL" id="CCKQ01005876">
    <property type="protein sequence ID" value="CDW77149.1"/>
    <property type="molecule type" value="Genomic_DNA"/>
</dbReference>
<evidence type="ECO:0000256" key="7">
    <source>
        <dbReference type="ARBA" id="ARBA00047899"/>
    </source>
</evidence>
<evidence type="ECO:0000256" key="10">
    <source>
        <dbReference type="SAM" id="Coils"/>
    </source>
</evidence>
<keyword evidence="2" id="KW-0723">Serine/threonine-protein kinase</keyword>
<keyword evidence="14" id="KW-1185">Reference proteome</keyword>
<reference evidence="13 14" key="1">
    <citation type="submission" date="2014-06" db="EMBL/GenBank/DDBJ databases">
        <authorList>
            <person name="Swart Estienne"/>
        </authorList>
    </citation>
    <scope>NUCLEOTIDE SEQUENCE [LARGE SCALE GENOMIC DNA]</scope>
    <source>
        <strain evidence="13 14">130c</strain>
    </source>
</reference>
<dbReference type="PROSITE" id="PS50011">
    <property type="entry name" value="PROTEIN_KINASE_DOM"/>
    <property type="match status" value="1"/>
</dbReference>
<comment type="catalytic activity">
    <reaction evidence="8">
        <text>L-seryl-[protein] + ATP = O-phospho-L-seryl-[protein] + ADP + H(+)</text>
        <dbReference type="Rhea" id="RHEA:17989"/>
        <dbReference type="Rhea" id="RHEA-COMP:9863"/>
        <dbReference type="Rhea" id="RHEA-COMP:11604"/>
        <dbReference type="ChEBI" id="CHEBI:15378"/>
        <dbReference type="ChEBI" id="CHEBI:29999"/>
        <dbReference type="ChEBI" id="CHEBI:30616"/>
        <dbReference type="ChEBI" id="CHEBI:83421"/>
        <dbReference type="ChEBI" id="CHEBI:456216"/>
        <dbReference type="EC" id="2.7.11.1"/>
    </reaction>
</comment>
<evidence type="ECO:0000256" key="4">
    <source>
        <dbReference type="ARBA" id="ARBA00022741"/>
    </source>
</evidence>
<dbReference type="SMART" id="SM00220">
    <property type="entry name" value="S_TKc"/>
    <property type="match status" value="1"/>
</dbReference>
<keyword evidence="6 9" id="KW-0067">ATP-binding</keyword>
<dbReference type="Pfam" id="PF10498">
    <property type="entry name" value="IFT57"/>
    <property type="match status" value="1"/>
</dbReference>
<dbReference type="EC" id="2.7.11.1" evidence="1"/>
<feature type="coiled-coil region" evidence="10">
    <location>
        <begin position="659"/>
        <end position="713"/>
    </location>
</feature>
<evidence type="ECO:0000256" key="1">
    <source>
        <dbReference type="ARBA" id="ARBA00012513"/>
    </source>
</evidence>
<dbReference type="InterPro" id="IPR019530">
    <property type="entry name" value="Intra-flagellar_transport_57"/>
</dbReference>